<feature type="non-terminal residue" evidence="1">
    <location>
        <position position="379"/>
    </location>
</feature>
<dbReference type="Proteomes" id="UP000824162">
    <property type="component" value="Unassembled WGS sequence"/>
</dbReference>
<accession>A0A9D1PNW5</accession>
<reference evidence="1" key="2">
    <citation type="submission" date="2021-04" db="EMBL/GenBank/DDBJ databases">
        <authorList>
            <person name="Gilroy R."/>
        </authorList>
    </citation>
    <scope>NUCLEOTIDE SEQUENCE</scope>
    <source>
        <strain evidence="1">5790</strain>
    </source>
</reference>
<evidence type="ECO:0000313" key="1">
    <source>
        <dbReference type="EMBL" id="HIV85192.1"/>
    </source>
</evidence>
<gene>
    <name evidence="1" type="ORF">H9900_00090</name>
</gene>
<dbReference type="EMBL" id="DXIJ01000002">
    <property type="protein sequence ID" value="HIV85192.1"/>
    <property type="molecule type" value="Genomic_DNA"/>
</dbReference>
<comment type="caution">
    <text evidence="1">The sequence shown here is derived from an EMBL/GenBank/DDBJ whole genome shotgun (WGS) entry which is preliminary data.</text>
</comment>
<name>A0A9D1PNW5_9FIRM</name>
<proteinExistence type="predicted"/>
<protein>
    <submittedName>
        <fullName evidence="1">Uncharacterized protein</fullName>
    </submittedName>
</protein>
<reference evidence="1" key="1">
    <citation type="journal article" date="2021" name="PeerJ">
        <title>Extensive microbial diversity within the chicken gut microbiome revealed by metagenomics and culture.</title>
        <authorList>
            <person name="Gilroy R."/>
            <person name="Ravi A."/>
            <person name="Getino M."/>
            <person name="Pursley I."/>
            <person name="Horton D.L."/>
            <person name="Alikhan N.F."/>
            <person name="Baker D."/>
            <person name="Gharbi K."/>
            <person name="Hall N."/>
            <person name="Watson M."/>
            <person name="Adriaenssens E.M."/>
            <person name="Foster-Nyarko E."/>
            <person name="Jarju S."/>
            <person name="Secka A."/>
            <person name="Antonio M."/>
            <person name="Oren A."/>
            <person name="Chaudhuri R.R."/>
            <person name="La Ragione R."/>
            <person name="Hildebrand F."/>
            <person name="Pallen M.J."/>
        </authorList>
    </citation>
    <scope>NUCLEOTIDE SEQUENCE</scope>
    <source>
        <strain evidence="1">5790</strain>
    </source>
</reference>
<dbReference type="AlphaFoldDB" id="A0A9D1PNW5"/>
<organism evidence="1 2">
    <name type="scientific">Candidatus Monoglobus merdigallinarum</name>
    <dbReference type="NCBI Taxonomy" id="2838698"/>
    <lineage>
        <taxon>Bacteria</taxon>
        <taxon>Bacillati</taxon>
        <taxon>Bacillota</taxon>
        <taxon>Clostridia</taxon>
        <taxon>Monoglobales</taxon>
        <taxon>Monoglobaceae</taxon>
        <taxon>Monoglobus</taxon>
    </lineage>
</organism>
<sequence>MKIFKKHEKVGGIMKKYFKTIVKSISILLFVTCFWLNINVSATADENYSNSNEYISLTAYQISTSSISYQVEYTDEYSDFINSNPYAGILHVAIYDSNGVLVDAKIADDNNIFENVLPGNSYTVKAFVFDELTQMPLCGCVGAELYMDADFTDDNLYTSDFGVISASTFAYNDFYCVNFITRIIGANERAKIFHFAKQLEINNPPSELCEILQIQPANNTIIISEDSYTDYPAKYNVMNAFKVLEGYLLKFDSVSSYIYKITCSGYNSDFSFVGESNNAVYTATDNILRLDGETPAEIQVSDSDLMLNLGSADDNMTHGEPLSYSELFQNCWAGTGADMVDFSGSAAVYQFLENGSMRNIILVYNFDNPNKPELEYEII</sequence>
<evidence type="ECO:0000313" key="2">
    <source>
        <dbReference type="Proteomes" id="UP000824162"/>
    </source>
</evidence>